<evidence type="ECO:0000259" key="2">
    <source>
        <dbReference type="Pfam" id="PF03061"/>
    </source>
</evidence>
<organism evidence="3 4">
    <name type="scientific">Galactobacter valiniphilus</name>
    <dbReference type="NCBI Taxonomy" id="2676122"/>
    <lineage>
        <taxon>Bacteria</taxon>
        <taxon>Bacillati</taxon>
        <taxon>Actinomycetota</taxon>
        <taxon>Actinomycetes</taxon>
        <taxon>Micrococcales</taxon>
        <taxon>Micrococcaceae</taxon>
        <taxon>Galactobacter</taxon>
    </lineage>
</organism>
<comment type="caution">
    <text evidence="3">The sequence shown here is derived from an EMBL/GenBank/DDBJ whole genome shotgun (WGS) entry which is preliminary data.</text>
</comment>
<dbReference type="Gene3D" id="3.10.129.10">
    <property type="entry name" value="Hotdog Thioesterase"/>
    <property type="match status" value="1"/>
</dbReference>
<dbReference type="PANTHER" id="PTHR42856:SF1">
    <property type="entry name" value="ACYL-COENZYME A THIOESTERASE PAAI"/>
    <property type="match status" value="1"/>
</dbReference>
<dbReference type="NCBIfam" id="TIGR00369">
    <property type="entry name" value="unchar_dom_1"/>
    <property type="match status" value="1"/>
</dbReference>
<keyword evidence="1" id="KW-0378">Hydrolase</keyword>
<name>A0A399JDU1_9MICC</name>
<reference evidence="3 4" key="1">
    <citation type="submission" date="2018-07" db="EMBL/GenBank/DDBJ databases">
        <title>Arthrobacter sp. nov., isolated from raw cow's milk with high bacterial count.</title>
        <authorList>
            <person name="Hahne J."/>
            <person name="Isele D."/>
            <person name="Lipski A."/>
        </authorList>
    </citation>
    <scope>NUCLEOTIDE SEQUENCE [LARGE SCALE GENOMIC DNA]</scope>
    <source>
        <strain evidence="3 4">JZ R-35</strain>
    </source>
</reference>
<dbReference type="Proteomes" id="UP000265419">
    <property type="component" value="Unassembled WGS sequence"/>
</dbReference>
<dbReference type="RefSeq" id="WP_119423158.1">
    <property type="nucleotide sequence ID" value="NZ_JBHOFJ010000006.1"/>
</dbReference>
<dbReference type="SUPFAM" id="SSF54637">
    <property type="entry name" value="Thioesterase/thiol ester dehydrase-isomerase"/>
    <property type="match status" value="1"/>
</dbReference>
<evidence type="ECO:0000256" key="1">
    <source>
        <dbReference type="ARBA" id="ARBA00022801"/>
    </source>
</evidence>
<dbReference type="EMBL" id="QQXK01000001">
    <property type="protein sequence ID" value="RII43731.1"/>
    <property type="molecule type" value="Genomic_DNA"/>
</dbReference>
<accession>A0A399JDU1</accession>
<dbReference type="InterPro" id="IPR029069">
    <property type="entry name" value="HotDog_dom_sf"/>
</dbReference>
<dbReference type="PANTHER" id="PTHR42856">
    <property type="entry name" value="ACYL-COENZYME A THIOESTERASE PAAI"/>
    <property type="match status" value="1"/>
</dbReference>
<dbReference type="InterPro" id="IPR003736">
    <property type="entry name" value="PAAI_dom"/>
</dbReference>
<evidence type="ECO:0000313" key="3">
    <source>
        <dbReference type="EMBL" id="RII43731.1"/>
    </source>
</evidence>
<dbReference type="InterPro" id="IPR052723">
    <property type="entry name" value="Acyl-CoA_thioesterase_PaaI"/>
</dbReference>
<evidence type="ECO:0000313" key="4">
    <source>
        <dbReference type="Proteomes" id="UP000265419"/>
    </source>
</evidence>
<sequence>MSAEATELGARLGAQHKILEFDHCSHWLGVEPVEVEDGRVVIEMTLRKEMLNGFGIAQGGMLFTFADVAFAMACNEAEGAEDHYTVAQGADVNFLRPGQPGRPIRATAVRRVQQGRSGLYDITVTQENADGSVSTLLEFRGRSRTVMGAPPIVR</sequence>
<dbReference type="CDD" id="cd03443">
    <property type="entry name" value="PaaI_thioesterase"/>
    <property type="match status" value="1"/>
</dbReference>
<dbReference type="AlphaFoldDB" id="A0A399JDU1"/>
<proteinExistence type="predicted"/>
<feature type="domain" description="Thioesterase" evidence="2">
    <location>
        <begin position="54"/>
        <end position="128"/>
    </location>
</feature>
<dbReference type="InterPro" id="IPR006683">
    <property type="entry name" value="Thioestr_dom"/>
</dbReference>
<dbReference type="GO" id="GO:0016289">
    <property type="term" value="F:acyl-CoA hydrolase activity"/>
    <property type="evidence" value="ECO:0007669"/>
    <property type="project" value="UniProtKB-ARBA"/>
</dbReference>
<protein>
    <submittedName>
        <fullName evidence="3">Hotdog fold thioesterase</fullName>
    </submittedName>
</protein>
<keyword evidence="4" id="KW-1185">Reference proteome</keyword>
<dbReference type="Pfam" id="PF03061">
    <property type="entry name" value="4HBT"/>
    <property type="match status" value="1"/>
</dbReference>
<gene>
    <name evidence="3" type="ORF">DWB68_00405</name>
</gene>